<evidence type="ECO:0000313" key="5">
    <source>
        <dbReference type="Proteomes" id="UP000078335"/>
    </source>
</evidence>
<dbReference type="OrthoDB" id="9864020at2"/>
<evidence type="ECO:0000313" key="3">
    <source>
        <dbReference type="EMBL" id="KTR47252.1"/>
    </source>
</evidence>
<organism evidence="3 4">
    <name type="scientific">Curtobacterium oceanosedimentum</name>
    <dbReference type="NCBI Taxonomy" id="465820"/>
    <lineage>
        <taxon>Bacteria</taxon>
        <taxon>Bacillati</taxon>
        <taxon>Actinomycetota</taxon>
        <taxon>Actinomycetes</taxon>
        <taxon>Micrococcales</taxon>
        <taxon>Microbacteriaceae</taxon>
        <taxon>Curtobacterium</taxon>
    </lineage>
</organism>
<evidence type="ECO:0000256" key="1">
    <source>
        <dbReference type="SAM" id="MobiDB-lite"/>
    </source>
</evidence>
<protein>
    <submittedName>
        <fullName evidence="3">Uncharacterized protein</fullName>
    </submittedName>
</protein>
<name>A0A147DM28_9MICO</name>
<evidence type="ECO:0000313" key="4">
    <source>
        <dbReference type="Proteomes" id="UP000072763"/>
    </source>
</evidence>
<sequence>MSIPRNELGIRGSRLSRGTRALPGADRSVADSVLPVRRSAAADAPTQPIDMRALLAEALDAPSVSAR</sequence>
<dbReference type="AlphaFoldDB" id="A0A147DM28"/>
<dbReference type="EMBL" id="LDRB01000062">
    <property type="protein sequence ID" value="KTR38994.1"/>
    <property type="molecule type" value="Genomic_DNA"/>
</dbReference>
<dbReference type="RefSeq" id="WP_058729479.1">
    <property type="nucleotide sequence ID" value="NZ_LDRB01000062.1"/>
</dbReference>
<comment type="caution">
    <text evidence="3">The sequence shown here is derived from an EMBL/GenBank/DDBJ whole genome shotgun (WGS) entry which is preliminary data.</text>
</comment>
<dbReference type="EMBL" id="LDRC01000108">
    <property type="protein sequence ID" value="KTR47252.1"/>
    <property type="molecule type" value="Genomic_DNA"/>
</dbReference>
<dbReference type="STRING" id="465820.NS263_11880"/>
<feature type="region of interest" description="Disordered" evidence="1">
    <location>
        <begin position="1"/>
        <end position="27"/>
    </location>
</feature>
<proteinExistence type="predicted"/>
<reference evidence="4 5" key="1">
    <citation type="journal article" date="2016" name="Front. Microbiol.">
        <title>Genomic Resource of Rice Seed Associated Bacteria.</title>
        <authorList>
            <person name="Midha S."/>
            <person name="Bansal K."/>
            <person name="Sharma S."/>
            <person name="Kumar N."/>
            <person name="Patil P.P."/>
            <person name="Chaudhry V."/>
            <person name="Patil P.B."/>
        </authorList>
    </citation>
    <scope>NUCLEOTIDE SEQUENCE [LARGE SCALE GENOMIC DNA]</scope>
    <source>
        <strain evidence="2 5">NS263</strain>
        <strain evidence="3 4">NS359</strain>
    </source>
</reference>
<keyword evidence="5" id="KW-1185">Reference proteome</keyword>
<dbReference type="Proteomes" id="UP000078335">
    <property type="component" value="Unassembled WGS sequence"/>
</dbReference>
<accession>A0A147DM28</accession>
<gene>
    <name evidence="2" type="ORF">NS263_11880</name>
    <name evidence="3" type="ORF">NS359_15265</name>
</gene>
<dbReference type="PATRIC" id="fig|465820.3.peg.2571"/>
<dbReference type="Proteomes" id="UP000072763">
    <property type="component" value="Unassembled WGS sequence"/>
</dbReference>
<evidence type="ECO:0000313" key="2">
    <source>
        <dbReference type="EMBL" id="KTR38994.1"/>
    </source>
</evidence>